<evidence type="ECO:0000256" key="6">
    <source>
        <dbReference type="ARBA" id="ARBA00022692"/>
    </source>
</evidence>
<feature type="domain" description="FAD-binding FR-type" evidence="15">
    <location>
        <begin position="353"/>
        <end position="461"/>
    </location>
</feature>
<keyword evidence="17" id="KW-1185">Reference proteome</keyword>
<evidence type="ECO:0000256" key="12">
    <source>
        <dbReference type="ARBA" id="ARBA00048483"/>
    </source>
</evidence>
<dbReference type="STRING" id="104259.A0A0F7THR2"/>
<feature type="transmembrane region" description="Helical" evidence="13">
    <location>
        <begin position="161"/>
        <end position="180"/>
    </location>
</feature>
<dbReference type="InterPro" id="IPR013121">
    <property type="entry name" value="Fe_red_NAD-bd_6"/>
</dbReference>
<evidence type="ECO:0000256" key="10">
    <source>
        <dbReference type="ARBA" id="ARBA00023065"/>
    </source>
</evidence>
<keyword evidence="5" id="KW-1003">Cell membrane</keyword>
<evidence type="ECO:0000256" key="3">
    <source>
        <dbReference type="ARBA" id="ARBA00012668"/>
    </source>
</evidence>
<evidence type="ECO:0000259" key="15">
    <source>
        <dbReference type="PROSITE" id="PS51384"/>
    </source>
</evidence>
<dbReference type="PROSITE" id="PS51384">
    <property type="entry name" value="FAD_FR"/>
    <property type="match status" value="1"/>
</dbReference>
<evidence type="ECO:0000313" key="16">
    <source>
        <dbReference type="EMBL" id="CEJ55061.1"/>
    </source>
</evidence>
<keyword evidence="14" id="KW-0732">Signal</keyword>
<feature type="transmembrane region" description="Helical" evidence="13">
    <location>
        <begin position="276"/>
        <end position="299"/>
    </location>
</feature>
<dbReference type="Gene3D" id="3.40.50.80">
    <property type="entry name" value="Nucleotide-binding domain of ferredoxin-NADP reductase (FNR) module"/>
    <property type="match status" value="1"/>
</dbReference>
<reference evidence="17" key="1">
    <citation type="journal article" date="2015" name="Genome Announc.">
        <title>Draft genome sequence of the fungus Penicillium brasilianum MG11.</title>
        <authorList>
            <person name="Horn F."/>
            <person name="Linde J."/>
            <person name="Mattern D.J."/>
            <person name="Walther G."/>
            <person name="Guthke R."/>
            <person name="Brakhage A.A."/>
            <person name="Valiante V."/>
        </authorList>
    </citation>
    <scope>NUCLEOTIDE SEQUENCE [LARGE SCALE GENOMIC DNA]</scope>
    <source>
        <strain evidence="17">MG11</strain>
    </source>
</reference>
<dbReference type="InterPro" id="IPR051410">
    <property type="entry name" value="Ferric/Cupric_Reductase"/>
</dbReference>
<dbReference type="InterPro" id="IPR017938">
    <property type="entry name" value="Riboflavin_synthase-like_b-brl"/>
</dbReference>
<dbReference type="InterPro" id="IPR017927">
    <property type="entry name" value="FAD-bd_FR_type"/>
</dbReference>
<feature type="transmembrane region" description="Helical" evidence="13">
    <location>
        <begin position="242"/>
        <end position="264"/>
    </location>
</feature>
<evidence type="ECO:0000256" key="11">
    <source>
        <dbReference type="ARBA" id="ARBA00023136"/>
    </source>
</evidence>
<sequence>MSIIVLLLSYSSILAQTKLSTLHIHFAILRINPDQSTPSRCKSSALSAHAAMDMAMSMLPWLDQPVLLHSSRDAGNCTMTDEQCAFKTSYWLFWYQADHRYALPTVAFFLVAIGLFTIGHVASGILPQRIKQHSLLSRVFAGFRFLSYKGWRLRGWNTQSIGMFLLGAAGLVFFLAMTLGPRPYYWPNTKEISYGNSPPIATRTGFMALACMPFLIVLGAKANPITALTGISHEKLNVWHNWVAWAMFVLALTHTFPFIVFHIWKGDIVEQWSSGGVWVTGVVAIIAQAWLTFMSIPWIRNRYYEFFKATHLFMAMVFVIFFFFHCDFRMSSWDYFIATAVLYTLCWLYSQCKTYFEHGLRHKARLVPESEHTLRITIDTRMEWGPGQHVFLRFITCGVHSLTAHPFTICSVPQRDRQNQLVFYVKARGGLTGRLLALARKNPNVQIPVLIDGPYGGITTGRVGEFDRNLAIGGGAGAGTTLALIEDFVRFTPIQAGREMQVIVATRDPGMRAWYLQALEDLAARQTQGKPIIGLSIHIHETFTEKVVQQVETNIKADTKTESIRSKESNPSMTELFNIQFFTGRPNLPAEIQQMTGQEGVSVGVVVCGPSSMIHDVREAVSVAQRPIMSGKPGCAREVWLHSEKFSY</sequence>
<dbReference type="AlphaFoldDB" id="A0A0F7THR2"/>
<keyword evidence="8 13" id="KW-1133">Transmembrane helix</keyword>
<feature type="transmembrane region" description="Helical" evidence="13">
    <location>
        <begin position="101"/>
        <end position="126"/>
    </location>
</feature>
<feature type="signal peptide" evidence="14">
    <location>
        <begin position="1"/>
        <end position="15"/>
    </location>
</feature>
<dbReference type="SFLD" id="SFLDG01168">
    <property type="entry name" value="Ferric_reductase_subgroup_(FRE"/>
    <property type="match status" value="1"/>
</dbReference>
<feature type="transmembrane region" description="Helical" evidence="13">
    <location>
        <begin position="200"/>
        <end position="221"/>
    </location>
</feature>
<dbReference type="SUPFAM" id="SSF52343">
    <property type="entry name" value="Ferredoxin reductase-like, C-terminal NADP-linked domain"/>
    <property type="match status" value="1"/>
</dbReference>
<dbReference type="InterPro" id="IPR039261">
    <property type="entry name" value="FNR_nucleotide-bd"/>
</dbReference>
<dbReference type="GO" id="GO:0005886">
    <property type="term" value="C:plasma membrane"/>
    <property type="evidence" value="ECO:0007669"/>
    <property type="project" value="UniProtKB-SubCell"/>
</dbReference>
<dbReference type="Pfam" id="PF08022">
    <property type="entry name" value="FAD_binding_8"/>
    <property type="match status" value="1"/>
</dbReference>
<proteinExistence type="inferred from homology"/>
<dbReference type="InterPro" id="IPR013112">
    <property type="entry name" value="FAD-bd_8"/>
</dbReference>
<accession>A0A0F7THR2</accession>
<evidence type="ECO:0000256" key="2">
    <source>
        <dbReference type="ARBA" id="ARBA00006278"/>
    </source>
</evidence>
<dbReference type="Pfam" id="PF08030">
    <property type="entry name" value="NAD_binding_6"/>
    <property type="match status" value="1"/>
</dbReference>
<keyword evidence="11 13" id="KW-0472">Membrane</keyword>
<evidence type="ECO:0000256" key="14">
    <source>
        <dbReference type="SAM" id="SignalP"/>
    </source>
</evidence>
<evidence type="ECO:0000256" key="7">
    <source>
        <dbReference type="ARBA" id="ARBA00022982"/>
    </source>
</evidence>
<evidence type="ECO:0000256" key="1">
    <source>
        <dbReference type="ARBA" id="ARBA00004651"/>
    </source>
</evidence>
<evidence type="ECO:0000256" key="9">
    <source>
        <dbReference type="ARBA" id="ARBA00023002"/>
    </source>
</evidence>
<dbReference type="InterPro" id="IPR013130">
    <property type="entry name" value="Fe3_Rdtase_TM_dom"/>
</dbReference>
<comment type="similarity">
    <text evidence="2">Belongs to the ferric reductase (FRE) family.</text>
</comment>
<feature type="transmembrane region" description="Helical" evidence="13">
    <location>
        <begin position="306"/>
        <end position="324"/>
    </location>
</feature>
<dbReference type="CDD" id="cd06186">
    <property type="entry name" value="NOX_Duox_like_FAD_NADP"/>
    <property type="match status" value="1"/>
</dbReference>
<evidence type="ECO:0000313" key="17">
    <source>
        <dbReference type="Proteomes" id="UP000042958"/>
    </source>
</evidence>
<dbReference type="GO" id="GO:0015677">
    <property type="term" value="P:copper ion import"/>
    <property type="evidence" value="ECO:0007669"/>
    <property type="project" value="TreeGrafter"/>
</dbReference>
<organism evidence="16 17">
    <name type="scientific">Penicillium brasilianum</name>
    <dbReference type="NCBI Taxonomy" id="104259"/>
    <lineage>
        <taxon>Eukaryota</taxon>
        <taxon>Fungi</taxon>
        <taxon>Dikarya</taxon>
        <taxon>Ascomycota</taxon>
        <taxon>Pezizomycotina</taxon>
        <taxon>Eurotiomycetes</taxon>
        <taxon>Eurotiomycetidae</taxon>
        <taxon>Eurotiales</taxon>
        <taxon>Aspergillaceae</taxon>
        <taxon>Penicillium</taxon>
    </lineage>
</organism>
<keyword evidence="7" id="KW-0249">Electron transport</keyword>
<dbReference type="EMBL" id="CDHK01000001">
    <property type="protein sequence ID" value="CEJ55061.1"/>
    <property type="molecule type" value="Genomic_DNA"/>
</dbReference>
<comment type="subcellular location">
    <subcellularLocation>
        <location evidence="1">Cell membrane</location>
        <topology evidence="1">Multi-pass membrane protein</topology>
    </subcellularLocation>
</comment>
<keyword evidence="10" id="KW-0406">Ion transport</keyword>
<name>A0A0F7THR2_PENBI</name>
<feature type="chain" id="PRO_5013062592" description="ferric-chelate reductase (NADPH)" evidence="14">
    <location>
        <begin position="16"/>
        <end position="648"/>
    </location>
</feature>
<dbReference type="GO" id="GO:0006826">
    <property type="term" value="P:iron ion transport"/>
    <property type="evidence" value="ECO:0007669"/>
    <property type="project" value="UniProtKB-ARBA"/>
</dbReference>
<evidence type="ECO:0000256" key="4">
    <source>
        <dbReference type="ARBA" id="ARBA00022448"/>
    </source>
</evidence>
<dbReference type="GO" id="GO:0052851">
    <property type="term" value="F:ferric-chelate reductase (NADPH) activity"/>
    <property type="evidence" value="ECO:0007669"/>
    <property type="project" value="UniProtKB-EC"/>
</dbReference>
<dbReference type="GO" id="GO:0006879">
    <property type="term" value="P:intracellular iron ion homeostasis"/>
    <property type="evidence" value="ECO:0007669"/>
    <property type="project" value="TreeGrafter"/>
</dbReference>
<gene>
    <name evidence="16" type="ORF">PMG11_01339</name>
</gene>
<keyword evidence="6 13" id="KW-0812">Transmembrane</keyword>
<dbReference type="OrthoDB" id="17725at2759"/>
<dbReference type="EC" id="1.16.1.9" evidence="3"/>
<dbReference type="PANTHER" id="PTHR32361">
    <property type="entry name" value="FERRIC/CUPRIC REDUCTASE TRANSMEMBRANE COMPONENT"/>
    <property type="match status" value="1"/>
</dbReference>
<keyword evidence="4" id="KW-0813">Transport</keyword>
<dbReference type="Proteomes" id="UP000042958">
    <property type="component" value="Unassembled WGS sequence"/>
</dbReference>
<dbReference type="PANTHER" id="PTHR32361:SF23">
    <property type="entry name" value="FERRIC-CHELATE REDUCTASE"/>
    <property type="match status" value="1"/>
</dbReference>
<keyword evidence="9" id="KW-0560">Oxidoreductase</keyword>
<evidence type="ECO:0000256" key="8">
    <source>
        <dbReference type="ARBA" id="ARBA00022989"/>
    </source>
</evidence>
<comment type="catalytic activity">
    <reaction evidence="12">
        <text>2 a Fe(II)-siderophore + NADP(+) + H(+) = 2 a Fe(III)-siderophore + NADPH</text>
        <dbReference type="Rhea" id="RHEA:28795"/>
        <dbReference type="Rhea" id="RHEA-COMP:11342"/>
        <dbReference type="Rhea" id="RHEA-COMP:11344"/>
        <dbReference type="ChEBI" id="CHEBI:15378"/>
        <dbReference type="ChEBI" id="CHEBI:29033"/>
        <dbReference type="ChEBI" id="CHEBI:29034"/>
        <dbReference type="ChEBI" id="CHEBI:57783"/>
        <dbReference type="ChEBI" id="CHEBI:58349"/>
        <dbReference type="EC" id="1.16.1.9"/>
    </reaction>
</comment>
<dbReference type="SUPFAM" id="SSF63380">
    <property type="entry name" value="Riboflavin synthase domain-like"/>
    <property type="match status" value="1"/>
</dbReference>
<evidence type="ECO:0000256" key="13">
    <source>
        <dbReference type="SAM" id="Phobius"/>
    </source>
</evidence>
<dbReference type="Pfam" id="PF01794">
    <property type="entry name" value="Ferric_reduct"/>
    <property type="match status" value="1"/>
</dbReference>
<evidence type="ECO:0000256" key="5">
    <source>
        <dbReference type="ARBA" id="ARBA00022475"/>
    </source>
</evidence>
<dbReference type="SFLD" id="SFLDS00052">
    <property type="entry name" value="Ferric_Reductase_Domain"/>
    <property type="match status" value="1"/>
</dbReference>
<protein>
    <recommendedName>
        <fullName evidence="3">ferric-chelate reductase (NADPH)</fullName>
        <ecNumber evidence="3">1.16.1.9</ecNumber>
    </recommendedName>
</protein>